<evidence type="ECO:0000313" key="1">
    <source>
        <dbReference type="EMBL" id="QGR19202.1"/>
    </source>
</evidence>
<name>A0A650CNF9_9CREN</name>
<dbReference type="GeneID" id="42798187"/>
<dbReference type="Proteomes" id="UP000423396">
    <property type="component" value="Chromosome"/>
</dbReference>
<dbReference type="RefSeq" id="WP_156005741.1">
    <property type="nucleotide sequence ID" value="NZ_CP045483.1"/>
</dbReference>
<evidence type="ECO:0000313" key="2">
    <source>
        <dbReference type="Proteomes" id="UP000423396"/>
    </source>
</evidence>
<keyword evidence="2" id="KW-1185">Reference proteome</keyword>
<dbReference type="EMBL" id="CP045483">
    <property type="protein sequence ID" value="QGR19202.1"/>
    <property type="molecule type" value="Genomic_DNA"/>
</dbReference>
<gene>
    <name evidence="1" type="ORF">D1868_03900</name>
</gene>
<sequence>MWVNEHLPYSSYVYKLLSKAELFIPLTWHFHLFEKKSENEYIVFLYPFETVENVKVGEELQKFDLIISTSSEGIKYLLEDTRGKIKYAFIVSSSVTSRTLNVMIGVEKKGLFTSIPIEPRHILEHLSYNLKFLRNE</sequence>
<reference evidence="1 2" key="1">
    <citation type="submission" date="2019-10" db="EMBL/GenBank/DDBJ databases">
        <title>Genome Sequences from Six Type Strain Members of the Archaeal Family Sulfolobaceae: Acidianus ambivalens, Acidianus infernus, Metallosphaera prunae, Stygiolobus azoricus, Sulfolobus metallicus, and Sulfurisphaera ohwakuensis.</title>
        <authorList>
            <person name="Counts J.A."/>
            <person name="Kelly R.M."/>
        </authorList>
    </citation>
    <scope>NUCLEOTIDE SEQUENCE [LARGE SCALE GENOMIC DNA]</scope>
    <source>
        <strain evidence="1 2">FC6</strain>
    </source>
</reference>
<accession>A0A650CNF9</accession>
<dbReference type="AlphaFoldDB" id="A0A650CNF9"/>
<protein>
    <submittedName>
        <fullName evidence="1">Uncharacterized protein</fullName>
    </submittedName>
</protein>
<organism evidence="1 2">
    <name type="scientific">Stygiolobus azoricus</name>
    <dbReference type="NCBI Taxonomy" id="41675"/>
    <lineage>
        <taxon>Archaea</taxon>
        <taxon>Thermoproteota</taxon>
        <taxon>Thermoprotei</taxon>
        <taxon>Sulfolobales</taxon>
        <taxon>Sulfolobaceae</taxon>
        <taxon>Stygiolobus</taxon>
    </lineage>
</organism>
<proteinExistence type="predicted"/>
<dbReference type="OrthoDB" id="39353at2157"/>
<dbReference type="KEGG" id="sazo:D1868_03900"/>